<dbReference type="SUPFAM" id="SSF52540">
    <property type="entry name" value="P-loop containing nucleoside triphosphate hydrolases"/>
    <property type="match status" value="1"/>
</dbReference>
<evidence type="ECO:0000313" key="6">
    <source>
        <dbReference type="Proteomes" id="UP001524478"/>
    </source>
</evidence>
<keyword evidence="2" id="KW-0547">Nucleotide-binding</keyword>
<proteinExistence type="predicted"/>
<dbReference type="PANTHER" id="PTHR42734">
    <property type="entry name" value="METAL TRANSPORT SYSTEM ATP-BINDING PROTEIN TM_0124-RELATED"/>
    <property type="match status" value="1"/>
</dbReference>
<evidence type="ECO:0000313" key="5">
    <source>
        <dbReference type="EMBL" id="MCQ4923312.1"/>
    </source>
</evidence>
<evidence type="ECO:0000256" key="2">
    <source>
        <dbReference type="ARBA" id="ARBA00022741"/>
    </source>
</evidence>
<dbReference type="SMART" id="SM00382">
    <property type="entry name" value="AAA"/>
    <property type="match status" value="1"/>
</dbReference>
<dbReference type="Gene3D" id="3.40.50.300">
    <property type="entry name" value="P-loop containing nucleotide triphosphate hydrolases"/>
    <property type="match status" value="1"/>
</dbReference>
<evidence type="ECO:0000256" key="1">
    <source>
        <dbReference type="ARBA" id="ARBA00022448"/>
    </source>
</evidence>
<protein>
    <submittedName>
        <fullName evidence="5">ABC transporter ATP-binding protein</fullName>
    </submittedName>
</protein>
<evidence type="ECO:0000256" key="3">
    <source>
        <dbReference type="ARBA" id="ARBA00022840"/>
    </source>
</evidence>
<sequence length="256" mass="29746">MDLMKVENIRARYDKELIVDDINLTMKSDEFIALLGLNGTGKTTLLKVICGLLKPKSGKCLINGMDIYEFSEKQRAKHISFMPQRHSIVYDTKVLDVVLMGVTPYLGVFESPTKNHREMAYNMLKKMGIEKFAEENFLHLSEGQKQLIIITRNLMQNSEIMLFDEPDSALDFNNRHMVLSKIREVIKNENKSGLITLHDPNMALNYCDKIIVLKDKKKFADFYTTNVDREFLIEVFTKIYGEIEIIKHKEKYLIIK</sequence>
<dbReference type="CDD" id="cd03214">
    <property type="entry name" value="ABC_Iron-Siderophores_B12_Hemin"/>
    <property type="match status" value="1"/>
</dbReference>
<keyword evidence="3 5" id="KW-0067">ATP-binding</keyword>
<dbReference type="InterPro" id="IPR050153">
    <property type="entry name" value="Metal_Ion_Import_ABC"/>
</dbReference>
<dbReference type="EMBL" id="JANGAC010000006">
    <property type="protein sequence ID" value="MCQ4923312.1"/>
    <property type="molecule type" value="Genomic_DNA"/>
</dbReference>
<comment type="caution">
    <text evidence="5">The sequence shown here is derived from an EMBL/GenBank/DDBJ whole genome shotgun (WGS) entry which is preliminary data.</text>
</comment>
<dbReference type="PROSITE" id="PS50893">
    <property type="entry name" value="ABC_TRANSPORTER_2"/>
    <property type="match status" value="1"/>
</dbReference>
<dbReference type="GO" id="GO:0005524">
    <property type="term" value="F:ATP binding"/>
    <property type="evidence" value="ECO:0007669"/>
    <property type="project" value="UniProtKB-KW"/>
</dbReference>
<dbReference type="Proteomes" id="UP001524478">
    <property type="component" value="Unassembled WGS sequence"/>
</dbReference>
<dbReference type="Pfam" id="PF00005">
    <property type="entry name" value="ABC_tran"/>
    <property type="match status" value="1"/>
</dbReference>
<name>A0ABT1SBF4_9FIRM</name>
<feature type="domain" description="ABC transporter" evidence="4">
    <location>
        <begin position="4"/>
        <end position="240"/>
    </location>
</feature>
<dbReference type="RefSeq" id="WP_256311313.1">
    <property type="nucleotide sequence ID" value="NZ_JANGAC010000006.1"/>
</dbReference>
<dbReference type="InterPro" id="IPR003439">
    <property type="entry name" value="ABC_transporter-like_ATP-bd"/>
</dbReference>
<dbReference type="PANTHER" id="PTHR42734:SF19">
    <property type="entry name" value="IRON COMPOUNDS ABC TRANSPORTER, ATP-BINDING PROTEIN"/>
    <property type="match status" value="1"/>
</dbReference>
<accession>A0ABT1SBF4</accession>
<dbReference type="InterPro" id="IPR027417">
    <property type="entry name" value="P-loop_NTPase"/>
</dbReference>
<organism evidence="5 6">
    <name type="scientific">Tissierella carlieri</name>
    <dbReference type="NCBI Taxonomy" id="689904"/>
    <lineage>
        <taxon>Bacteria</taxon>
        <taxon>Bacillati</taxon>
        <taxon>Bacillota</taxon>
        <taxon>Tissierellia</taxon>
        <taxon>Tissierellales</taxon>
        <taxon>Tissierellaceae</taxon>
        <taxon>Tissierella</taxon>
    </lineage>
</organism>
<keyword evidence="1" id="KW-0813">Transport</keyword>
<keyword evidence="6" id="KW-1185">Reference proteome</keyword>
<dbReference type="InterPro" id="IPR003593">
    <property type="entry name" value="AAA+_ATPase"/>
</dbReference>
<evidence type="ECO:0000259" key="4">
    <source>
        <dbReference type="PROSITE" id="PS50893"/>
    </source>
</evidence>
<gene>
    <name evidence="5" type="ORF">NE686_09465</name>
</gene>
<reference evidence="5 6" key="1">
    <citation type="submission" date="2022-06" db="EMBL/GenBank/DDBJ databases">
        <title>Isolation of gut microbiota from human fecal samples.</title>
        <authorList>
            <person name="Pamer E.G."/>
            <person name="Barat B."/>
            <person name="Waligurski E."/>
            <person name="Medina S."/>
            <person name="Paddock L."/>
            <person name="Mostad J."/>
        </authorList>
    </citation>
    <scope>NUCLEOTIDE SEQUENCE [LARGE SCALE GENOMIC DNA]</scope>
    <source>
        <strain evidence="5 6">DFI.7.95</strain>
    </source>
</reference>